<dbReference type="SMART" id="SM00829">
    <property type="entry name" value="PKS_ER"/>
    <property type="match status" value="1"/>
</dbReference>
<dbReference type="OMA" id="YPIKNIH"/>
<protein>
    <submittedName>
        <fullName evidence="3">Putative nadp-dependent leukotriene b4 12-hydroxydehydrogenase</fullName>
    </submittedName>
</protein>
<dbReference type="STRING" id="52586.A0A0B1P579"/>
<gene>
    <name evidence="3" type="ORF">EV44_g6418</name>
</gene>
<dbReference type="AlphaFoldDB" id="A0A0B1P579"/>
<dbReference type="SUPFAM" id="SSF50129">
    <property type="entry name" value="GroES-like"/>
    <property type="match status" value="1"/>
</dbReference>
<dbReference type="Gene3D" id="3.90.180.10">
    <property type="entry name" value="Medium-chain alcohol dehydrogenases, catalytic domain"/>
    <property type="match status" value="1"/>
</dbReference>
<comment type="caution">
    <text evidence="3">The sequence shown here is derived from an EMBL/GenBank/DDBJ whole genome shotgun (WGS) entry which is preliminary data.</text>
</comment>
<organism evidence="3 4">
    <name type="scientific">Uncinula necator</name>
    <name type="common">Grape powdery mildew</name>
    <dbReference type="NCBI Taxonomy" id="52586"/>
    <lineage>
        <taxon>Eukaryota</taxon>
        <taxon>Fungi</taxon>
        <taxon>Dikarya</taxon>
        <taxon>Ascomycota</taxon>
        <taxon>Pezizomycotina</taxon>
        <taxon>Leotiomycetes</taxon>
        <taxon>Erysiphales</taxon>
        <taxon>Erysiphaceae</taxon>
        <taxon>Erysiphe</taxon>
    </lineage>
</organism>
<dbReference type="EMBL" id="JNVN01002590">
    <property type="protein sequence ID" value="KHJ31784.1"/>
    <property type="molecule type" value="Genomic_DNA"/>
</dbReference>
<dbReference type="Pfam" id="PF00107">
    <property type="entry name" value="ADH_zinc_N"/>
    <property type="match status" value="1"/>
</dbReference>
<dbReference type="FunFam" id="3.40.50.720:FF:000121">
    <property type="entry name" value="Prostaglandin reductase 2"/>
    <property type="match status" value="1"/>
</dbReference>
<dbReference type="PANTHER" id="PTHR43205:SF7">
    <property type="entry name" value="PROSTAGLANDIN REDUCTASE 1"/>
    <property type="match status" value="1"/>
</dbReference>
<sequence>MVRNQGLIYKKVPDGIPVAGQDLAVELREFDLESAAPAGGIVTKNLYASYDPYMRSRMSTPGKSFYRGPYDIGKPITSFVIATVLKSNSTAFSEGQLIVGLLPIEEYSAVSRQFLESEFSQIQVIQNPKNIDLVNFLGALGMPGLTAYASFYEIGKPKKGETILVSAASGAVGQLVGQFAKREGLRVIGSVGSDEKLNFILKELKFDGGFNYKTEQPADALKRLAPQGIDIYYDNVGGEHLEAALNVLNRYGRIVVCGMISDYNKQDHERFEVKNLILTIPKSLTIRGFLVSDPDIGPKYFEERNRNVTEWLSDGSLKAKTSITDGIENADKGFVGMLQGSNFGKAALKIADI</sequence>
<dbReference type="Proteomes" id="UP000030854">
    <property type="component" value="Unassembled WGS sequence"/>
</dbReference>
<evidence type="ECO:0000313" key="3">
    <source>
        <dbReference type="EMBL" id="KHJ31784.1"/>
    </source>
</evidence>
<dbReference type="CDD" id="cd05288">
    <property type="entry name" value="PGDH"/>
    <property type="match status" value="1"/>
</dbReference>
<dbReference type="GO" id="GO:0016628">
    <property type="term" value="F:oxidoreductase activity, acting on the CH-CH group of donors, NAD or NADP as acceptor"/>
    <property type="evidence" value="ECO:0007669"/>
    <property type="project" value="InterPro"/>
</dbReference>
<dbReference type="HOGENOM" id="CLU_026673_29_1_1"/>
<dbReference type="InterPro" id="IPR045010">
    <property type="entry name" value="MDR_fam"/>
</dbReference>
<reference evidence="3 4" key="1">
    <citation type="journal article" date="2014" name="BMC Genomics">
        <title>Adaptive genomic structural variation in the grape powdery mildew pathogen, Erysiphe necator.</title>
        <authorList>
            <person name="Jones L."/>
            <person name="Riaz S."/>
            <person name="Morales-Cruz A."/>
            <person name="Amrine K.C."/>
            <person name="McGuire B."/>
            <person name="Gubler W.D."/>
            <person name="Walker M.A."/>
            <person name="Cantu D."/>
        </authorList>
    </citation>
    <scope>NUCLEOTIDE SEQUENCE [LARGE SCALE GENOMIC DNA]</scope>
    <source>
        <strain evidence="4">c</strain>
    </source>
</reference>
<evidence type="ECO:0000256" key="1">
    <source>
        <dbReference type="ARBA" id="ARBA00023002"/>
    </source>
</evidence>
<dbReference type="Gene3D" id="3.40.50.720">
    <property type="entry name" value="NAD(P)-binding Rossmann-like Domain"/>
    <property type="match status" value="1"/>
</dbReference>
<evidence type="ECO:0000259" key="2">
    <source>
        <dbReference type="SMART" id="SM00829"/>
    </source>
</evidence>
<dbReference type="PANTHER" id="PTHR43205">
    <property type="entry name" value="PROSTAGLANDIN REDUCTASE"/>
    <property type="match status" value="1"/>
</dbReference>
<dbReference type="InterPro" id="IPR036291">
    <property type="entry name" value="NAD(P)-bd_dom_sf"/>
</dbReference>
<dbReference type="Pfam" id="PF16884">
    <property type="entry name" value="ADH_N_2"/>
    <property type="match status" value="1"/>
</dbReference>
<dbReference type="InterPro" id="IPR041694">
    <property type="entry name" value="ADH_N_2"/>
</dbReference>
<dbReference type="InterPro" id="IPR013149">
    <property type="entry name" value="ADH-like_C"/>
</dbReference>
<feature type="domain" description="Enoyl reductase (ER)" evidence="2">
    <location>
        <begin position="20"/>
        <end position="348"/>
    </location>
</feature>
<dbReference type="InterPro" id="IPR020843">
    <property type="entry name" value="ER"/>
</dbReference>
<name>A0A0B1P579_UNCNE</name>
<accession>A0A0B1P579</accession>
<keyword evidence="1" id="KW-0560">Oxidoreductase</keyword>
<dbReference type="InterPro" id="IPR011032">
    <property type="entry name" value="GroES-like_sf"/>
</dbReference>
<dbReference type="SUPFAM" id="SSF51735">
    <property type="entry name" value="NAD(P)-binding Rossmann-fold domains"/>
    <property type="match status" value="1"/>
</dbReference>
<proteinExistence type="predicted"/>
<evidence type="ECO:0000313" key="4">
    <source>
        <dbReference type="Proteomes" id="UP000030854"/>
    </source>
</evidence>
<keyword evidence="4" id="KW-1185">Reference proteome</keyword>